<dbReference type="Proteomes" id="UP000688137">
    <property type="component" value="Unassembled WGS sequence"/>
</dbReference>
<evidence type="ECO:0000256" key="1">
    <source>
        <dbReference type="SAM" id="Phobius"/>
    </source>
</evidence>
<sequence length="190" mass="22719">MRIGPIKIKLKPLLVYTPLICAPLALFNWYEYRKLNLEFKLKEDEIVLQAQLKANKISEKSFPTVYFDPFNQFFMEMNDLEGQIKIFVFSDQSTYRRIHSTLQSHLNRFQVNYFNIVTQKQFDSNIGVSNQKSTQILTIEEQIENQMIVTYNNEIIFSDKIMERNDKQVQVIERQISKMIEKEFLNKIKF</sequence>
<comment type="caution">
    <text evidence="2">The sequence shown here is derived from an EMBL/GenBank/DDBJ whole genome shotgun (WGS) entry which is preliminary data.</text>
</comment>
<keyword evidence="3" id="KW-1185">Reference proteome</keyword>
<feature type="transmembrane region" description="Helical" evidence="1">
    <location>
        <begin position="12"/>
        <end position="30"/>
    </location>
</feature>
<protein>
    <recommendedName>
        <fullName evidence="4">Transmembrane protein</fullName>
    </recommendedName>
</protein>
<evidence type="ECO:0008006" key="4">
    <source>
        <dbReference type="Google" id="ProtNLM"/>
    </source>
</evidence>
<dbReference type="OMA" id="MRIGPIK"/>
<reference evidence="2" key="1">
    <citation type="submission" date="2021-01" db="EMBL/GenBank/DDBJ databases">
        <authorList>
            <consortium name="Genoscope - CEA"/>
            <person name="William W."/>
        </authorList>
    </citation>
    <scope>NUCLEOTIDE SEQUENCE</scope>
</reference>
<keyword evidence="1" id="KW-0472">Membrane</keyword>
<keyword evidence="1" id="KW-1133">Transmembrane helix</keyword>
<dbReference type="EMBL" id="CAJJDM010000105">
    <property type="protein sequence ID" value="CAD8096687.1"/>
    <property type="molecule type" value="Genomic_DNA"/>
</dbReference>
<dbReference type="AlphaFoldDB" id="A0A8S1NTR5"/>
<evidence type="ECO:0000313" key="2">
    <source>
        <dbReference type="EMBL" id="CAD8096687.1"/>
    </source>
</evidence>
<accession>A0A8S1NTR5</accession>
<gene>
    <name evidence="2" type="ORF">PPRIM_AZ9-3.1.T1020051</name>
</gene>
<organism evidence="2 3">
    <name type="scientific">Paramecium primaurelia</name>
    <dbReference type="NCBI Taxonomy" id="5886"/>
    <lineage>
        <taxon>Eukaryota</taxon>
        <taxon>Sar</taxon>
        <taxon>Alveolata</taxon>
        <taxon>Ciliophora</taxon>
        <taxon>Intramacronucleata</taxon>
        <taxon>Oligohymenophorea</taxon>
        <taxon>Peniculida</taxon>
        <taxon>Parameciidae</taxon>
        <taxon>Paramecium</taxon>
    </lineage>
</organism>
<proteinExistence type="predicted"/>
<name>A0A8S1NTR5_PARPR</name>
<evidence type="ECO:0000313" key="3">
    <source>
        <dbReference type="Proteomes" id="UP000688137"/>
    </source>
</evidence>
<keyword evidence="1" id="KW-0812">Transmembrane</keyword>